<dbReference type="Proteomes" id="UP001054945">
    <property type="component" value="Unassembled WGS sequence"/>
</dbReference>
<evidence type="ECO:0000313" key="1">
    <source>
        <dbReference type="EMBL" id="GIY28728.1"/>
    </source>
</evidence>
<sequence>MISRWSHGVTDAGFTYHRELPGAQCGILRPEILQTASFKSSSQQAMLYLHDSMNSTFITGCTQDWRLY</sequence>
<organism evidence="1 2">
    <name type="scientific">Caerostris extrusa</name>
    <name type="common">Bark spider</name>
    <name type="synonym">Caerostris bankana</name>
    <dbReference type="NCBI Taxonomy" id="172846"/>
    <lineage>
        <taxon>Eukaryota</taxon>
        <taxon>Metazoa</taxon>
        <taxon>Ecdysozoa</taxon>
        <taxon>Arthropoda</taxon>
        <taxon>Chelicerata</taxon>
        <taxon>Arachnida</taxon>
        <taxon>Araneae</taxon>
        <taxon>Araneomorphae</taxon>
        <taxon>Entelegynae</taxon>
        <taxon>Araneoidea</taxon>
        <taxon>Araneidae</taxon>
        <taxon>Caerostris</taxon>
    </lineage>
</organism>
<proteinExistence type="predicted"/>
<keyword evidence="2" id="KW-1185">Reference proteome</keyword>
<dbReference type="EMBL" id="BPLR01008978">
    <property type="protein sequence ID" value="GIY28728.1"/>
    <property type="molecule type" value="Genomic_DNA"/>
</dbReference>
<dbReference type="AlphaFoldDB" id="A0AAV4S9X0"/>
<gene>
    <name evidence="1" type="ORF">CEXT_196611</name>
</gene>
<name>A0AAV4S9X0_CAEEX</name>
<comment type="caution">
    <text evidence="1">The sequence shown here is derived from an EMBL/GenBank/DDBJ whole genome shotgun (WGS) entry which is preliminary data.</text>
</comment>
<accession>A0AAV4S9X0</accession>
<evidence type="ECO:0000313" key="2">
    <source>
        <dbReference type="Proteomes" id="UP001054945"/>
    </source>
</evidence>
<reference evidence="1 2" key="1">
    <citation type="submission" date="2021-06" db="EMBL/GenBank/DDBJ databases">
        <title>Caerostris extrusa draft genome.</title>
        <authorList>
            <person name="Kono N."/>
            <person name="Arakawa K."/>
        </authorList>
    </citation>
    <scope>NUCLEOTIDE SEQUENCE [LARGE SCALE GENOMIC DNA]</scope>
</reference>
<protein>
    <submittedName>
        <fullName evidence="1">Uncharacterized protein</fullName>
    </submittedName>
</protein>